<evidence type="ECO:0000259" key="5">
    <source>
        <dbReference type="Pfam" id="PF01416"/>
    </source>
</evidence>
<organism evidence="6">
    <name type="scientific">Lygus hesperus</name>
    <name type="common">Western plant bug</name>
    <dbReference type="NCBI Taxonomy" id="30085"/>
    <lineage>
        <taxon>Eukaryota</taxon>
        <taxon>Metazoa</taxon>
        <taxon>Ecdysozoa</taxon>
        <taxon>Arthropoda</taxon>
        <taxon>Hexapoda</taxon>
        <taxon>Insecta</taxon>
        <taxon>Pterygota</taxon>
        <taxon>Neoptera</taxon>
        <taxon>Paraneoptera</taxon>
        <taxon>Hemiptera</taxon>
        <taxon>Heteroptera</taxon>
        <taxon>Panheteroptera</taxon>
        <taxon>Cimicomorpha</taxon>
        <taxon>Miridae</taxon>
        <taxon>Mirini</taxon>
        <taxon>Lygus</taxon>
    </lineage>
</organism>
<proteinExistence type="inferred from homology"/>
<dbReference type="GO" id="GO:0031119">
    <property type="term" value="P:tRNA pseudouridine synthesis"/>
    <property type="evidence" value="ECO:0007669"/>
    <property type="project" value="TreeGrafter"/>
</dbReference>
<dbReference type="InterPro" id="IPR020095">
    <property type="entry name" value="PsdUridine_synth_TruA_C"/>
</dbReference>
<protein>
    <recommendedName>
        <fullName evidence="4">tRNA pseudouridine synthase</fullName>
        <ecNumber evidence="4">5.4.99.12</ecNumber>
    </recommendedName>
</protein>
<keyword evidence="2 4" id="KW-0819">tRNA processing</keyword>
<gene>
    <name evidence="6" type="primary">PUS3_2</name>
    <name evidence="6" type="ORF">CM83_7188</name>
</gene>
<dbReference type="InterPro" id="IPR020097">
    <property type="entry name" value="PsdUridine_synth_TruA_a/b_dom"/>
</dbReference>
<dbReference type="AlphaFoldDB" id="A0A0A9XRA2"/>
<dbReference type="InterPro" id="IPR001406">
    <property type="entry name" value="PsdUridine_synth_TruA"/>
</dbReference>
<name>A0A0A9XRA2_LYGHE</name>
<keyword evidence="3 4" id="KW-0413">Isomerase</keyword>
<evidence type="ECO:0000313" key="6">
    <source>
        <dbReference type="EMBL" id="JAG22499.1"/>
    </source>
</evidence>
<dbReference type="PANTHER" id="PTHR11142:SF5">
    <property type="entry name" value="TRNA PSEUDOURIDINE(38_39) SYNTHASE"/>
    <property type="match status" value="1"/>
</dbReference>
<dbReference type="GO" id="GO:0005737">
    <property type="term" value="C:cytoplasm"/>
    <property type="evidence" value="ECO:0007669"/>
    <property type="project" value="TreeGrafter"/>
</dbReference>
<dbReference type="InterPro" id="IPR020103">
    <property type="entry name" value="PsdUridine_synth_cat_dom_sf"/>
</dbReference>
<accession>A0A0A9XRA2</accession>
<comment type="catalytic activity">
    <reaction evidence="4">
        <text>uridine(38/39/40) in tRNA = pseudouridine(38/39/40) in tRNA</text>
        <dbReference type="Rhea" id="RHEA:22376"/>
        <dbReference type="Rhea" id="RHEA-COMP:10085"/>
        <dbReference type="Rhea" id="RHEA-COMP:10087"/>
        <dbReference type="ChEBI" id="CHEBI:65314"/>
        <dbReference type="ChEBI" id="CHEBI:65315"/>
        <dbReference type="EC" id="5.4.99.12"/>
    </reaction>
</comment>
<reference evidence="6" key="2">
    <citation type="submission" date="2014-07" db="EMBL/GenBank/DDBJ databases">
        <authorList>
            <person name="Hull J."/>
        </authorList>
    </citation>
    <scope>NUCLEOTIDE SEQUENCE</scope>
</reference>
<comment type="similarity">
    <text evidence="1 4">Belongs to the tRNA pseudouridine synthase TruA family.</text>
</comment>
<dbReference type="Gene3D" id="3.30.70.660">
    <property type="entry name" value="Pseudouridine synthase I, catalytic domain, C-terminal subdomain"/>
    <property type="match status" value="1"/>
</dbReference>
<dbReference type="GO" id="GO:0005634">
    <property type="term" value="C:nucleus"/>
    <property type="evidence" value="ECO:0007669"/>
    <property type="project" value="TreeGrafter"/>
</dbReference>
<dbReference type="EC" id="5.4.99.12" evidence="4"/>
<dbReference type="PANTHER" id="PTHR11142">
    <property type="entry name" value="PSEUDOURIDYLATE SYNTHASE"/>
    <property type="match status" value="1"/>
</dbReference>
<evidence type="ECO:0000256" key="3">
    <source>
        <dbReference type="ARBA" id="ARBA00023235"/>
    </source>
</evidence>
<sequence>MQQGLGYLVGTHNFQNLCKIDKNVTNFVRSITSCTVEAVTNCSDVSDTAVVQSASLQERSKLYVVTITGTSFLYHQIRCIMGALFRIGNQVEDPCFIQKLLQSDRIQLNYPIADALPLILWDCTFQPRWQIRWQSCTAALVCSTKKLLTACRISQIEHCLTHHLLSDTYGTLGSMLQHHRRNFTGSRNYANETLTTLLGIHEYFPLPFMDTVAYSTTLHDTHLCKCATVLGALGSQLQPGKSKRS</sequence>
<dbReference type="GO" id="GO:1990481">
    <property type="term" value="P:mRNA pseudouridine synthesis"/>
    <property type="evidence" value="ECO:0007669"/>
    <property type="project" value="TreeGrafter"/>
</dbReference>
<dbReference type="SUPFAM" id="SSF55120">
    <property type="entry name" value="Pseudouridine synthase"/>
    <property type="match status" value="1"/>
</dbReference>
<evidence type="ECO:0000256" key="2">
    <source>
        <dbReference type="ARBA" id="ARBA00022694"/>
    </source>
</evidence>
<dbReference type="GO" id="GO:0160147">
    <property type="term" value="F:tRNA pseudouridine(38-40) synthase activity"/>
    <property type="evidence" value="ECO:0007669"/>
    <property type="project" value="UniProtKB-EC"/>
</dbReference>
<dbReference type="Pfam" id="PF01416">
    <property type="entry name" value="PseudoU_synth_1"/>
    <property type="match status" value="1"/>
</dbReference>
<dbReference type="EMBL" id="GBHO01021105">
    <property type="protein sequence ID" value="JAG22499.1"/>
    <property type="molecule type" value="Transcribed_RNA"/>
</dbReference>
<reference evidence="6" key="1">
    <citation type="journal article" date="2014" name="PLoS ONE">
        <title>Transcriptome-Based Identification of ABC Transporters in the Western Tarnished Plant Bug Lygus hesperus.</title>
        <authorList>
            <person name="Hull J.J."/>
            <person name="Chaney K."/>
            <person name="Geib S.M."/>
            <person name="Fabrick J.A."/>
            <person name="Brent C.S."/>
            <person name="Walsh D."/>
            <person name="Lavine L.C."/>
        </authorList>
    </citation>
    <scope>NUCLEOTIDE SEQUENCE</scope>
</reference>
<dbReference type="GO" id="GO:0003723">
    <property type="term" value="F:RNA binding"/>
    <property type="evidence" value="ECO:0007669"/>
    <property type="project" value="InterPro"/>
</dbReference>
<feature type="domain" description="Pseudouridine synthase I TruA alpha/beta" evidence="5">
    <location>
        <begin position="7"/>
        <end position="125"/>
    </location>
</feature>
<evidence type="ECO:0000256" key="4">
    <source>
        <dbReference type="RuleBase" id="RU003792"/>
    </source>
</evidence>
<evidence type="ECO:0000256" key="1">
    <source>
        <dbReference type="ARBA" id="ARBA00009375"/>
    </source>
</evidence>